<proteinExistence type="predicted"/>
<organism evidence="6 7">
    <name type="scientific">Elaeophora elaphi</name>
    <dbReference type="NCBI Taxonomy" id="1147741"/>
    <lineage>
        <taxon>Eukaryota</taxon>
        <taxon>Metazoa</taxon>
        <taxon>Ecdysozoa</taxon>
        <taxon>Nematoda</taxon>
        <taxon>Chromadorea</taxon>
        <taxon>Rhabditida</taxon>
        <taxon>Spirurina</taxon>
        <taxon>Spiruromorpha</taxon>
        <taxon>Filarioidea</taxon>
        <taxon>Onchocercidae</taxon>
        <taxon>Elaeophora</taxon>
    </lineage>
</organism>
<dbReference type="SMART" id="SM01196">
    <property type="entry name" value="FERM_C"/>
    <property type="match status" value="1"/>
</dbReference>
<evidence type="ECO:0000313" key="7">
    <source>
        <dbReference type="WBParaSite" id="EEL_0000087301-mRNA-1"/>
    </source>
</evidence>
<dbReference type="GO" id="GO:0031032">
    <property type="term" value="P:actomyosin structure organization"/>
    <property type="evidence" value="ECO:0007669"/>
    <property type="project" value="TreeGrafter"/>
</dbReference>
<dbReference type="Gene3D" id="2.30.29.30">
    <property type="entry name" value="Pleckstrin-homology domain (PH domain)/Phosphotyrosine-binding domain (PTB)"/>
    <property type="match status" value="1"/>
</dbReference>
<evidence type="ECO:0000259" key="5">
    <source>
        <dbReference type="PROSITE" id="PS50057"/>
    </source>
</evidence>
<dbReference type="InterPro" id="IPR000299">
    <property type="entry name" value="FERM_domain"/>
</dbReference>
<feature type="region of interest" description="Disordered" evidence="4">
    <location>
        <begin position="886"/>
        <end position="908"/>
    </location>
</feature>
<dbReference type="InterPro" id="IPR019749">
    <property type="entry name" value="Band_41_domain"/>
</dbReference>
<dbReference type="SUPFAM" id="SSF47031">
    <property type="entry name" value="Second domain of FERM"/>
    <property type="match status" value="1"/>
</dbReference>
<dbReference type="InterPro" id="IPR018980">
    <property type="entry name" value="FERM_PH-like_C"/>
</dbReference>
<dbReference type="InterPro" id="IPR014847">
    <property type="entry name" value="FA"/>
</dbReference>
<name>A0A0R3RHF2_9BILA</name>
<dbReference type="STRING" id="1147741.A0A0R3RHF2"/>
<dbReference type="Pfam" id="PF09379">
    <property type="entry name" value="FERM_N"/>
    <property type="match status" value="1"/>
</dbReference>
<dbReference type="SMART" id="SM00295">
    <property type="entry name" value="B41"/>
    <property type="match status" value="1"/>
</dbReference>
<feature type="compositionally biased region" description="Basic and acidic residues" evidence="4">
    <location>
        <begin position="702"/>
        <end position="733"/>
    </location>
</feature>
<dbReference type="Pfam" id="PF00373">
    <property type="entry name" value="FERM_M"/>
    <property type="match status" value="1"/>
</dbReference>
<dbReference type="Proteomes" id="UP000050640">
    <property type="component" value="Unplaced"/>
</dbReference>
<dbReference type="PANTHER" id="PTHR23280:SF21">
    <property type="entry name" value="PROTEIN 4.1 HOMOLOG"/>
    <property type="match status" value="1"/>
</dbReference>
<dbReference type="GO" id="GO:0005886">
    <property type="term" value="C:plasma membrane"/>
    <property type="evidence" value="ECO:0007669"/>
    <property type="project" value="TreeGrafter"/>
</dbReference>
<dbReference type="Gene3D" id="1.20.80.10">
    <property type="match status" value="1"/>
</dbReference>
<dbReference type="FunFam" id="2.30.29.30:FF:000002">
    <property type="entry name" value="Band 4.1-like protein 5 isoform 1"/>
    <property type="match status" value="1"/>
</dbReference>
<feature type="compositionally biased region" description="Polar residues" evidence="4">
    <location>
        <begin position="735"/>
        <end position="744"/>
    </location>
</feature>
<dbReference type="Pfam" id="PF09380">
    <property type="entry name" value="FERM_C"/>
    <property type="match status" value="1"/>
</dbReference>
<reference evidence="7" key="1">
    <citation type="submission" date="2017-02" db="UniProtKB">
        <authorList>
            <consortium name="WormBaseParasite"/>
        </authorList>
    </citation>
    <scope>IDENTIFICATION</scope>
</reference>
<feature type="region of interest" description="Disordered" evidence="4">
    <location>
        <begin position="1304"/>
        <end position="1326"/>
    </location>
</feature>
<dbReference type="GO" id="GO:0005856">
    <property type="term" value="C:cytoskeleton"/>
    <property type="evidence" value="ECO:0007669"/>
    <property type="project" value="TreeGrafter"/>
</dbReference>
<accession>A0A0R3RHF2</accession>
<evidence type="ECO:0000256" key="4">
    <source>
        <dbReference type="SAM" id="MobiDB-lite"/>
    </source>
</evidence>
<dbReference type="SMART" id="SM01195">
    <property type="entry name" value="FA"/>
    <property type="match status" value="1"/>
</dbReference>
<evidence type="ECO:0000313" key="6">
    <source>
        <dbReference type="Proteomes" id="UP000050640"/>
    </source>
</evidence>
<dbReference type="SUPFAM" id="SSF54236">
    <property type="entry name" value="Ubiquitin-like"/>
    <property type="match status" value="1"/>
</dbReference>
<feature type="compositionally biased region" description="Basic and acidic residues" evidence="4">
    <location>
        <begin position="1789"/>
        <end position="1811"/>
    </location>
</feature>
<feature type="region of interest" description="Disordered" evidence="4">
    <location>
        <begin position="1588"/>
        <end position="1614"/>
    </location>
</feature>
<dbReference type="PROSITE" id="PS00660">
    <property type="entry name" value="FERM_1"/>
    <property type="match status" value="1"/>
</dbReference>
<feature type="region of interest" description="Disordered" evidence="4">
    <location>
        <begin position="702"/>
        <end position="744"/>
    </location>
</feature>
<dbReference type="GO" id="GO:0008092">
    <property type="term" value="F:cytoskeletal protein binding"/>
    <property type="evidence" value="ECO:0007669"/>
    <property type="project" value="InterPro"/>
</dbReference>
<dbReference type="InterPro" id="IPR011993">
    <property type="entry name" value="PH-like_dom_sf"/>
</dbReference>
<evidence type="ECO:0000256" key="2">
    <source>
        <dbReference type="ARBA" id="ARBA00022025"/>
    </source>
</evidence>
<dbReference type="InterPro" id="IPR035963">
    <property type="entry name" value="FERM_2"/>
</dbReference>
<dbReference type="PANTHER" id="PTHR23280">
    <property type="entry name" value="4.1 G PROTEIN"/>
    <property type="match status" value="1"/>
</dbReference>
<keyword evidence="6" id="KW-1185">Reference proteome</keyword>
<dbReference type="CDD" id="cd14473">
    <property type="entry name" value="FERM_B-lobe"/>
    <property type="match status" value="1"/>
</dbReference>
<feature type="compositionally biased region" description="Low complexity" evidence="4">
    <location>
        <begin position="1304"/>
        <end position="1321"/>
    </location>
</feature>
<dbReference type="InterPro" id="IPR029071">
    <property type="entry name" value="Ubiquitin-like_domsf"/>
</dbReference>
<feature type="region of interest" description="Disordered" evidence="4">
    <location>
        <begin position="2045"/>
        <end position="2112"/>
    </location>
</feature>
<evidence type="ECO:0000256" key="3">
    <source>
        <dbReference type="ARBA" id="ARBA00043944"/>
    </source>
</evidence>
<dbReference type="InterPro" id="IPR019748">
    <property type="entry name" value="FERM_central"/>
</dbReference>
<dbReference type="InterPro" id="IPR019747">
    <property type="entry name" value="FERM_CS"/>
</dbReference>
<dbReference type="PRINTS" id="PR00661">
    <property type="entry name" value="ERMFAMILY"/>
</dbReference>
<feature type="compositionally biased region" description="Basic residues" evidence="4">
    <location>
        <begin position="2057"/>
        <end position="2066"/>
    </location>
</feature>
<feature type="region of interest" description="Disordered" evidence="4">
    <location>
        <begin position="1768"/>
        <end position="1818"/>
    </location>
</feature>
<feature type="compositionally biased region" description="Polar residues" evidence="4">
    <location>
        <begin position="1588"/>
        <end position="1603"/>
    </location>
</feature>
<dbReference type="GO" id="GO:0005912">
    <property type="term" value="C:adherens junction"/>
    <property type="evidence" value="ECO:0007669"/>
    <property type="project" value="UniProtKB-SubCell"/>
</dbReference>
<protein>
    <recommendedName>
        <fullName evidence="2">Moesin/ezrin/radixin homolog 1</fullName>
    </recommendedName>
</protein>
<sequence length="2149" mass="240865">MDQQPATVQFLDSTKHIFYVSKKAEGSELFDKVCAFLGLTEKDYFALSFVDSDGNQQWIYDDKRISKQLKGHSWNFNFKVKFYPPEPATLAEDRTRHLLSLQVRHDIFTGKLPATLATHALLGSYVAQSVRGDYEPSLQYIDFLRSCYLAPMPNETLYEKVEELHKHHKGETSAEADLHYLENAKKLSMYGVRLFHAKDGKGTPVQIGISAHGINVYLDQIRVHRFLWQNIIKIGYRRNIFMIKVKPGELEKNESTAAFKLPDYEAAKRVWKCGVEHHTFFRLIQPEEKPHKGLFRWGSARFRYQGRTQFQSKMASQMFCNNQPVQRSQSVRLTQNDGNVSVPVSMSHTLPLMHSESGTGRELEWSSSQTISSEKIYSTNVTEVTQNRESNAMPNGAEVGNTNNTSGKPLGSIHSSAIFTNSVTTATTTTTTTNSAATITITAIPITTITSTSTTVTEYFEQPLSPHVSSHSVKITQGPPMNEFSDGDFYGEPHHVSNNLCESKPDIPTLQRENGAEFLPVEDKAVVYHPGYYEEEVSGSRSRLPPVEPGDDFVLVHGPKMGSAGKIFHQNGAETDILVKEEDIETYPIHRNADIYHSGFSRSITKKDAKGFENEKYLKTNDAVDKPRKNIRQTVDKEKYPTNEKFEGPVSHTERSMELPAESLRAHANVYNQGYYDTVDPGRTDIDEKGNMRNWFRCYKKSEKSPTKKEKNAEAKRKTEKNASKQVSDDHTVGESGSVNDEGNNTNKIALIHVKQPGYERQIVEASYYNVESSDKELERAADVKGSKLIINEIEADKSFGSDLKEGAHDSTQLKQTCHLSLSGTDSCHVRPGAYGMPSTSYDELLHNFKLEKELPSVPIHEYVAVYHPGISFIKDRKRRKFLIRKERQKTTSSETSTDEEVQTDKGKKGKAVLDISGADRNDLTNVDVEKKPIDKEIGRRHMTTDGKGYLDQVKVDRITNSEMQKSAHKMKDKKHIKSFDEQNLKSESTCQKVKAMLHLNEDQSKPSNMKKEAALGKAESKDVEYKVLPTVEKSKSTELLEPSRNIQNLDDTPPPVKLSRVTEISFQPLHLAVKIQNQIRNASRNYRTFKRSKHGGAVEFVAKENINPESYKLEYAPYKGPLEVTNFVKGLQFVPIHEYSAVYHPGNSYVKSRKVNKQRDASEIQNEEKSDTLKAEEVAALHLNAINSDAKHHQEEKTDSFLTKNKDQATTYAAKIVCKTPADEKREVRKHPFKYRKISGDVEIVEKSFVKPETYNLTTIPYDGPMSCLEYEKELSFTPLRECAAVYHSEIFYKTRRLHGSSTESISSFDSTTGSSSTSSADLSEKYKERKKVMLYVSSRSKHDSNDAIAESPKRKGILTFWRKATRSEKTGVLDGKKEKLEVSPKSQLMQQQPELSAEFTADQVTSSPSQMVSTVLVKNFVEEPSSNLHVKSENRKMNAKLYVKNEPSTASEYIEDNGNRGKFDLFHFWRLTDKLNSKKYNLVSADTDSSREEGSVQLTTKDSKKPINYVTNTDMSTNVKANELAPSVDIKEESLNHISLSSSGQNRANVETKKNAIIYLKRDSDFSDGCLPLNLNSSGISKQAAAMNTISSHTSSKTNEGGKSGDTEGSQLVDKSVTVLVQNVDDSSGSNLKKCDNNDDVEYVSKIKVKRKMRNAGKDSQQDSNVKAKETIASSDGISKKSSFVVKGFHLRGPPCDSEEEIAIHSSSKYQREKNAHITEAAETGEVTITELKKADFTDNNDKPMLCEELTVNKFPENDIFLKENKKDGKSSRGGFFSSLWRGSKSKNSDQDEHQKQEKLTEKSVHGDESTIVGRTSPADELGCNILRTKIILDSFGSSSNVTQNGEQTKDFIPVYDFSYVPNFSVVVENMEMVATTTAGDVTEQIGLVAVQDIPGAKQENGVINGEVINETEEQKGSKLKQLFNHRLDDISASTEDQSESWTHEQSAVMGKRALIENTFVSELTWEKMDADTERQKGQYTEPEIPEAGKLFYRSGISSGETSDEPYKFTQTPPDVLVLVAHPTDSKSPGGFVEQIKRQVTQVVTKASPSSDIKKKLKKEKKLSKTGASPRGSESSNASELEVAPHYDSLSFNQSKKRANKPEVIGKLPFDDAKLDDGHMLLKKPKEGIYDSKNAEAVLATHPADIS</sequence>
<dbReference type="InterPro" id="IPR014352">
    <property type="entry name" value="FERM/acyl-CoA-bd_prot_sf"/>
</dbReference>
<evidence type="ECO:0000256" key="1">
    <source>
        <dbReference type="ARBA" id="ARBA00004536"/>
    </source>
</evidence>
<dbReference type="WBParaSite" id="EEL_0000087301-mRNA-1">
    <property type="protein sequence ID" value="EEL_0000087301-mRNA-1"/>
    <property type="gene ID" value="EEL_0000087301"/>
</dbReference>
<comment type="subcellular location">
    <subcellularLocation>
        <location evidence="1">Cell junction</location>
        <location evidence="1">Adherens junction</location>
    </subcellularLocation>
    <subcellularLocation>
        <location evidence="3">Cell projection</location>
        <location evidence="3">Rhabdomere</location>
    </subcellularLocation>
</comment>
<dbReference type="PRINTS" id="PR00935">
    <property type="entry name" value="BAND41"/>
</dbReference>
<dbReference type="Gene3D" id="3.10.20.90">
    <property type="entry name" value="Phosphatidylinositol 3-kinase Catalytic Subunit, Chain A, domain 1"/>
    <property type="match status" value="1"/>
</dbReference>
<dbReference type="SUPFAM" id="SSF50729">
    <property type="entry name" value="PH domain-like"/>
    <property type="match status" value="1"/>
</dbReference>
<dbReference type="CDD" id="cd01765">
    <property type="entry name" value="FERM_F0_F1"/>
    <property type="match status" value="1"/>
</dbReference>
<feature type="domain" description="FERM" evidence="5">
    <location>
        <begin position="4"/>
        <end position="285"/>
    </location>
</feature>
<dbReference type="InterPro" id="IPR000798">
    <property type="entry name" value="Ez/rad/moesin-like"/>
</dbReference>
<dbReference type="InterPro" id="IPR018979">
    <property type="entry name" value="FERM_N"/>
</dbReference>
<dbReference type="PROSITE" id="PS50057">
    <property type="entry name" value="FERM_3"/>
    <property type="match status" value="1"/>
</dbReference>